<evidence type="ECO:0000256" key="10">
    <source>
        <dbReference type="RuleBase" id="RU363032"/>
    </source>
</evidence>
<comment type="caution">
    <text evidence="14">The sequence shown here is derived from an EMBL/GenBank/DDBJ whole genome shotgun (WGS) entry which is preliminary data.</text>
</comment>
<feature type="region of interest" description="Disordered" evidence="11">
    <location>
        <begin position="257"/>
        <end position="288"/>
    </location>
</feature>
<dbReference type="PANTHER" id="PTHR42781:SF4">
    <property type="entry name" value="SPERMIDINE_PUTRESCINE IMPORT ATP-BINDING PROTEIN POTA"/>
    <property type="match status" value="1"/>
</dbReference>
<comment type="similarity">
    <text evidence="10">Belongs to the binding-protein-dependent transport system permease family.</text>
</comment>
<dbReference type="AlphaFoldDB" id="A0A0F5JUK2"/>
<dbReference type="PROSITE" id="PS50928">
    <property type="entry name" value="ABC_TM1"/>
    <property type="match status" value="1"/>
</dbReference>
<name>A0A0F5JUK2_9BURK</name>
<evidence type="ECO:0008006" key="16">
    <source>
        <dbReference type="Google" id="ProtNLM"/>
    </source>
</evidence>
<sequence>MRRAHGPTPLAWLGALLTIYLCAPLLASAPHIASASWTAVDWNTLLHATGVSAASATLAALIVALTGVPLGYWLARRPTHLASVIAFVVQLPLALPPLTSGVLLLFLLGPYSALGELTHGALTDSFIGILLAGIFVAAPFLIVAARSAFIAVDPMFEDVAATLGHRPYARFFSISLPLAWPAIRAGLLLTWLRAFGEFGATVMVAYHPYSLPIYTYVAFGSVGLPAMLPIIVPTLGVSLLAALLVAINAVWKPSRRAPRSQPVKTPANHARPGPPTASASIDKDDATKPDGRSIMVALDTRIGDFSLKLRWAPKARRLAILGESGSGKSMTLRLFAGLARISPGGSAHIIVDGIPIQDLPAESRHIAYVPQDFGLFPHMTVAQQWAYPRDAHPGTVQAWSRRLALAHLTDRFPAELSIGQRQRVSIVRAMSRHCGVILMDEPFSALDTPRRRALRTSLRQLQQEIDAVTVLVTHDPDEAAQLADEILVLDHGRMLQAGPTLDVFTRPANMKVASLLGLSNVGVGELDLKGRIDIGGGIRFPVAWEKLRGLEAGARVMWRLNPDAVRRVPGGTRGNEGFAALIEEVLLEGGQVRLAVRVGDSVLKLRPHTWRAAAGLTIRIDLDNDAVDVWPLADHASPQARAA</sequence>
<dbReference type="InterPro" id="IPR050093">
    <property type="entry name" value="ABC_SmlMolc_Importer"/>
</dbReference>
<keyword evidence="5 10" id="KW-0812">Transmembrane</keyword>
<dbReference type="PANTHER" id="PTHR42781">
    <property type="entry name" value="SPERMIDINE/PUTRESCINE IMPORT ATP-BINDING PROTEIN POTA"/>
    <property type="match status" value="1"/>
</dbReference>
<dbReference type="InterPro" id="IPR000515">
    <property type="entry name" value="MetI-like"/>
</dbReference>
<feature type="transmembrane region" description="Helical" evidence="10">
    <location>
        <begin position="81"/>
        <end position="106"/>
    </location>
</feature>
<dbReference type="Proteomes" id="UP000033618">
    <property type="component" value="Unassembled WGS sequence"/>
</dbReference>
<dbReference type="PROSITE" id="PS50893">
    <property type="entry name" value="ABC_TRANSPORTER_2"/>
    <property type="match status" value="1"/>
</dbReference>
<evidence type="ECO:0000256" key="11">
    <source>
        <dbReference type="SAM" id="MobiDB-lite"/>
    </source>
</evidence>
<dbReference type="SUPFAM" id="SSF52540">
    <property type="entry name" value="P-loop containing nucleoside triphosphate hydrolases"/>
    <property type="match status" value="1"/>
</dbReference>
<evidence type="ECO:0000256" key="2">
    <source>
        <dbReference type="ARBA" id="ARBA00022448"/>
    </source>
</evidence>
<evidence type="ECO:0000256" key="1">
    <source>
        <dbReference type="ARBA" id="ARBA00004651"/>
    </source>
</evidence>
<gene>
    <name evidence="14" type="ORF">WM40_22755</name>
</gene>
<dbReference type="SMART" id="SM00382">
    <property type="entry name" value="AAA"/>
    <property type="match status" value="1"/>
</dbReference>
<reference evidence="14 15" key="1">
    <citation type="submission" date="2015-03" db="EMBL/GenBank/DDBJ databases">
        <title>Draft Genome Sequence of Burkholderia andropogonis type strain ICMP2807, isolated from Sorghum bicolor.</title>
        <authorList>
            <person name="Lopes-Santos L."/>
            <person name="Castro D.B."/>
            <person name="Ottoboni L.M."/>
            <person name="Park D."/>
            <person name="Weirc B.S."/>
            <person name="Destefano S.A."/>
        </authorList>
    </citation>
    <scope>NUCLEOTIDE SEQUENCE [LARGE SCALE GENOMIC DNA]</scope>
    <source>
        <strain evidence="14 15">ICMP2807</strain>
    </source>
</reference>
<feature type="transmembrane region" description="Helical" evidence="10">
    <location>
        <begin position="51"/>
        <end position="74"/>
    </location>
</feature>
<organism evidence="14 15">
    <name type="scientific">Robbsia andropogonis</name>
    <dbReference type="NCBI Taxonomy" id="28092"/>
    <lineage>
        <taxon>Bacteria</taxon>
        <taxon>Pseudomonadati</taxon>
        <taxon>Pseudomonadota</taxon>
        <taxon>Betaproteobacteria</taxon>
        <taxon>Burkholderiales</taxon>
        <taxon>Burkholderiaceae</taxon>
        <taxon>Robbsia</taxon>
    </lineage>
</organism>
<dbReference type="SUPFAM" id="SSF161098">
    <property type="entry name" value="MetI-like"/>
    <property type="match status" value="1"/>
</dbReference>
<dbReference type="GO" id="GO:0055085">
    <property type="term" value="P:transmembrane transport"/>
    <property type="evidence" value="ECO:0007669"/>
    <property type="project" value="InterPro"/>
</dbReference>
<keyword evidence="7" id="KW-0067">ATP-binding</keyword>
<evidence type="ECO:0000259" key="12">
    <source>
        <dbReference type="PROSITE" id="PS50893"/>
    </source>
</evidence>
<evidence type="ECO:0000259" key="13">
    <source>
        <dbReference type="PROSITE" id="PS50928"/>
    </source>
</evidence>
<dbReference type="Pfam" id="PF00005">
    <property type="entry name" value="ABC_tran"/>
    <property type="match status" value="1"/>
</dbReference>
<comment type="subcellular location">
    <subcellularLocation>
        <location evidence="1 10">Cell membrane</location>
        <topology evidence="1 10">Multi-pass membrane protein</topology>
    </subcellularLocation>
</comment>
<evidence type="ECO:0000313" key="14">
    <source>
        <dbReference type="EMBL" id="KKB61511.1"/>
    </source>
</evidence>
<keyword evidence="15" id="KW-1185">Reference proteome</keyword>
<protein>
    <recommendedName>
        <fullName evidence="16">Molybdenum ABC transporter permease</fullName>
    </recommendedName>
</protein>
<proteinExistence type="inferred from homology"/>
<evidence type="ECO:0000256" key="8">
    <source>
        <dbReference type="ARBA" id="ARBA00022989"/>
    </source>
</evidence>
<evidence type="ECO:0000256" key="6">
    <source>
        <dbReference type="ARBA" id="ARBA00022741"/>
    </source>
</evidence>
<dbReference type="GO" id="GO:0005886">
    <property type="term" value="C:plasma membrane"/>
    <property type="evidence" value="ECO:0007669"/>
    <property type="project" value="UniProtKB-SubCell"/>
</dbReference>
<dbReference type="InterPro" id="IPR003593">
    <property type="entry name" value="AAA+_ATPase"/>
</dbReference>
<dbReference type="Gene3D" id="3.40.50.300">
    <property type="entry name" value="P-loop containing nucleotide triphosphate hydrolases"/>
    <property type="match status" value="1"/>
</dbReference>
<evidence type="ECO:0000313" key="15">
    <source>
        <dbReference type="Proteomes" id="UP000033618"/>
    </source>
</evidence>
<dbReference type="GO" id="GO:0016887">
    <property type="term" value="F:ATP hydrolysis activity"/>
    <property type="evidence" value="ECO:0007669"/>
    <property type="project" value="InterPro"/>
</dbReference>
<keyword evidence="6" id="KW-0547">Nucleotide-binding</keyword>
<dbReference type="EMBL" id="LAQU01000040">
    <property type="protein sequence ID" value="KKB61511.1"/>
    <property type="molecule type" value="Genomic_DNA"/>
</dbReference>
<feature type="transmembrane region" description="Helical" evidence="10">
    <location>
        <begin position="126"/>
        <end position="145"/>
    </location>
</feature>
<feature type="domain" description="ABC transporter" evidence="12">
    <location>
        <begin position="281"/>
        <end position="516"/>
    </location>
</feature>
<keyword evidence="4" id="KW-0997">Cell inner membrane</keyword>
<evidence type="ECO:0000256" key="3">
    <source>
        <dbReference type="ARBA" id="ARBA00022475"/>
    </source>
</evidence>
<dbReference type="InterPro" id="IPR027417">
    <property type="entry name" value="P-loop_NTPase"/>
</dbReference>
<evidence type="ECO:0000256" key="5">
    <source>
        <dbReference type="ARBA" id="ARBA00022692"/>
    </source>
</evidence>
<dbReference type="Gene3D" id="1.10.3720.10">
    <property type="entry name" value="MetI-like"/>
    <property type="match status" value="1"/>
</dbReference>
<dbReference type="GO" id="GO:0005524">
    <property type="term" value="F:ATP binding"/>
    <property type="evidence" value="ECO:0007669"/>
    <property type="project" value="UniProtKB-KW"/>
</dbReference>
<accession>A0A0F5JUK2</accession>
<feature type="transmembrane region" description="Helical" evidence="10">
    <location>
        <begin position="226"/>
        <end position="251"/>
    </location>
</feature>
<keyword evidence="3" id="KW-1003">Cell membrane</keyword>
<dbReference type="CDD" id="cd06261">
    <property type="entry name" value="TM_PBP2"/>
    <property type="match status" value="1"/>
</dbReference>
<keyword evidence="9 10" id="KW-0472">Membrane</keyword>
<keyword evidence="8 10" id="KW-1133">Transmembrane helix</keyword>
<dbReference type="PATRIC" id="fig|28092.6.peg.5354"/>
<dbReference type="InterPro" id="IPR035906">
    <property type="entry name" value="MetI-like_sf"/>
</dbReference>
<evidence type="ECO:0000256" key="4">
    <source>
        <dbReference type="ARBA" id="ARBA00022519"/>
    </source>
</evidence>
<dbReference type="Pfam" id="PF00528">
    <property type="entry name" value="BPD_transp_1"/>
    <property type="match status" value="1"/>
</dbReference>
<evidence type="ECO:0000256" key="9">
    <source>
        <dbReference type="ARBA" id="ARBA00023136"/>
    </source>
</evidence>
<dbReference type="STRING" id="28092.WM40_22755"/>
<evidence type="ECO:0000256" key="7">
    <source>
        <dbReference type="ARBA" id="ARBA00022840"/>
    </source>
</evidence>
<dbReference type="InterPro" id="IPR003439">
    <property type="entry name" value="ABC_transporter-like_ATP-bd"/>
</dbReference>
<feature type="domain" description="ABC transmembrane type-1" evidence="13">
    <location>
        <begin position="49"/>
        <end position="241"/>
    </location>
</feature>
<keyword evidence="2 10" id="KW-0813">Transport</keyword>